<dbReference type="Gene3D" id="1.10.260.40">
    <property type="entry name" value="lambda repressor-like DNA-binding domains"/>
    <property type="match status" value="1"/>
</dbReference>
<evidence type="ECO:0000313" key="6">
    <source>
        <dbReference type="EMBL" id="OCX22229.1"/>
    </source>
</evidence>
<keyword evidence="2" id="KW-0805">Transcription regulation</keyword>
<reference evidence="6 7" key="1">
    <citation type="submission" date="2016-08" db="EMBL/GenBank/DDBJ databases">
        <title>Whole genome sequence of Mesorhizobium sp. strain UASWS1009 isolated from industrial sewage.</title>
        <authorList>
            <person name="Crovadore J."/>
            <person name="Calmin G."/>
            <person name="Chablais R."/>
            <person name="Cochard B."/>
            <person name="Lefort F."/>
        </authorList>
    </citation>
    <scope>NUCLEOTIDE SEQUENCE [LARGE SCALE GENOMIC DNA]</scope>
    <source>
        <strain evidence="6 7">UASWS1009</strain>
    </source>
</reference>
<dbReference type="Proteomes" id="UP000094412">
    <property type="component" value="Unassembled WGS sequence"/>
</dbReference>
<evidence type="ECO:0000256" key="3">
    <source>
        <dbReference type="ARBA" id="ARBA00023125"/>
    </source>
</evidence>
<keyword evidence="3" id="KW-0238">DNA-binding</keyword>
<dbReference type="AlphaFoldDB" id="A0A1C2E5E9"/>
<accession>A0A1C2E5E9</accession>
<dbReference type="InterPro" id="IPR028082">
    <property type="entry name" value="Peripla_BP_I"/>
</dbReference>
<proteinExistence type="predicted"/>
<dbReference type="SUPFAM" id="SSF53822">
    <property type="entry name" value="Periplasmic binding protein-like I"/>
    <property type="match status" value="1"/>
</dbReference>
<dbReference type="PROSITE" id="PS50932">
    <property type="entry name" value="HTH_LACI_2"/>
    <property type="match status" value="1"/>
</dbReference>
<dbReference type="PANTHER" id="PTHR30146:SF148">
    <property type="entry name" value="HTH-TYPE TRANSCRIPTIONAL REPRESSOR PURR-RELATED"/>
    <property type="match status" value="1"/>
</dbReference>
<dbReference type="InterPro" id="IPR000843">
    <property type="entry name" value="HTH_LacI"/>
</dbReference>
<name>A0A1C2E5E9_9HYPH</name>
<dbReference type="EMBL" id="MDEO01000027">
    <property type="protein sequence ID" value="OCX22229.1"/>
    <property type="molecule type" value="Genomic_DNA"/>
</dbReference>
<organism evidence="6 7">
    <name type="scientific">Mesorhizobium hungaricum</name>
    <dbReference type="NCBI Taxonomy" id="1566387"/>
    <lineage>
        <taxon>Bacteria</taxon>
        <taxon>Pseudomonadati</taxon>
        <taxon>Pseudomonadota</taxon>
        <taxon>Alphaproteobacteria</taxon>
        <taxon>Hyphomicrobiales</taxon>
        <taxon>Phyllobacteriaceae</taxon>
        <taxon>Mesorhizobium</taxon>
    </lineage>
</organism>
<dbReference type="InterPro" id="IPR010982">
    <property type="entry name" value="Lambda_DNA-bd_dom_sf"/>
</dbReference>
<dbReference type="SMART" id="SM00354">
    <property type="entry name" value="HTH_LACI"/>
    <property type="match status" value="1"/>
</dbReference>
<keyword evidence="4" id="KW-0804">Transcription</keyword>
<evidence type="ECO:0000259" key="5">
    <source>
        <dbReference type="PROSITE" id="PS50932"/>
    </source>
</evidence>
<keyword evidence="7" id="KW-1185">Reference proteome</keyword>
<dbReference type="Pfam" id="PF13377">
    <property type="entry name" value="Peripla_BP_3"/>
    <property type="match status" value="1"/>
</dbReference>
<dbReference type="SUPFAM" id="SSF47413">
    <property type="entry name" value="lambda repressor-like DNA-binding domains"/>
    <property type="match status" value="1"/>
</dbReference>
<dbReference type="OrthoDB" id="7811243at2"/>
<evidence type="ECO:0000256" key="4">
    <source>
        <dbReference type="ARBA" id="ARBA00023163"/>
    </source>
</evidence>
<dbReference type="RefSeq" id="WP_024927071.1">
    <property type="nucleotide sequence ID" value="NZ_MDEO01000027.1"/>
</dbReference>
<dbReference type="CDD" id="cd01392">
    <property type="entry name" value="HTH_LacI"/>
    <property type="match status" value="1"/>
</dbReference>
<dbReference type="GO" id="GO:0000976">
    <property type="term" value="F:transcription cis-regulatory region binding"/>
    <property type="evidence" value="ECO:0007669"/>
    <property type="project" value="TreeGrafter"/>
</dbReference>
<evidence type="ECO:0000256" key="2">
    <source>
        <dbReference type="ARBA" id="ARBA00023015"/>
    </source>
</evidence>
<evidence type="ECO:0000256" key="1">
    <source>
        <dbReference type="ARBA" id="ARBA00022491"/>
    </source>
</evidence>
<dbReference type="CDD" id="cd06289">
    <property type="entry name" value="PBP1_MalI-like"/>
    <property type="match status" value="1"/>
</dbReference>
<protein>
    <submittedName>
        <fullName evidence="6">LacI family transcriptional regulator</fullName>
    </submittedName>
</protein>
<dbReference type="STRING" id="1566387.QV13_06665"/>
<sequence>MASRAKATILDIAREAGVSKSTVSLVLQGSGLIRPETANRVRKAIEDVGYVYNRGAANLRKAHSNVIGMVINDLTNPFFAELAVGMERVFQSAGIVPFIANTAENPVRQEEVLKSLMEQDVAGLIVSPARGTRPDAFRRLETAGIPVVFAMRRLPESRIPVIAPDNHRGAYLATRHLIAKGHRRLAFLGGSSDLVVYHERLGGFREACEAEGIGPDETAIVEGETSRRGGMACLDAVLALPQPPTGALCFNDAVAFGAMLALRKQGLEPGRDFAVVGFDDVVEAEHYIPALTSVAVDTPGLGERAAHVVLKMIQSRTTRAEDHIGAVNLVVRESCGPNRSHETRIHSPGGAA</sequence>
<gene>
    <name evidence="6" type="ORF">QV13_06665</name>
</gene>
<dbReference type="Gene3D" id="3.40.50.2300">
    <property type="match status" value="2"/>
</dbReference>
<evidence type="ECO:0000313" key="7">
    <source>
        <dbReference type="Proteomes" id="UP000094412"/>
    </source>
</evidence>
<dbReference type="InterPro" id="IPR046335">
    <property type="entry name" value="LacI/GalR-like_sensor"/>
</dbReference>
<dbReference type="PROSITE" id="PS00356">
    <property type="entry name" value="HTH_LACI_1"/>
    <property type="match status" value="1"/>
</dbReference>
<dbReference type="PANTHER" id="PTHR30146">
    <property type="entry name" value="LACI-RELATED TRANSCRIPTIONAL REPRESSOR"/>
    <property type="match status" value="1"/>
</dbReference>
<dbReference type="GO" id="GO:0003700">
    <property type="term" value="F:DNA-binding transcription factor activity"/>
    <property type="evidence" value="ECO:0007669"/>
    <property type="project" value="TreeGrafter"/>
</dbReference>
<comment type="caution">
    <text evidence="6">The sequence shown here is derived from an EMBL/GenBank/DDBJ whole genome shotgun (WGS) entry which is preliminary data.</text>
</comment>
<dbReference type="Pfam" id="PF00356">
    <property type="entry name" value="LacI"/>
    <property type="match status" value="1"/>
</dbReference>
<keyword evidence="1" id="KW-0678">Repressor</keyword>
<feature type="domain" description="HTH lacI-type" evidence="5">
    <location>
        <begin position="7"/>
        <end position="61"/>
    </location>
</feature>